<dbReference type="Gene3D" id="3.40.50.720">
    <property type="entry name" value="NAD(P)-binding Rossmann-like Domain"/>
    <property type="match status" value="1"/>
</dbReference>
<protein>
    <submittedName>
        <fullName evidence="5">Oxidoreductase</fullName>
    </submittedName>
</protein>
<keyword evidence="2" id="KW-0560">Oxidoreductase</keyword>
<evidence type="ECO:0000259" key="3">
    <source>
        <dbReference type="Pfam" id="PF01408"/>
    </source>
</evidence>
<dbReference type="PANTHER" id="PTHR43708:SF5">
    <property type="entry name" value="CONSERVED EXPRESSED OXIDOREDUCTASE (EUROFUNG)-RELATED"/>
    <property type="match status" value="1"/>
</dbReference>
<dbReference type="Pfam" id="PF02894">
    <property type="entry name" value="GFO_IDH_MocA_C"/>
    <property type="match status" value="1"/>
</dbReference>
<evidence type="ECO:0000259" key="4">
    <source>
        <dbReference type="Pfam" id="PF02894"/>
    </source>
</evidence>
<dbReference type="InterPro" id="IPR004104">
    <property type="entry name" value="Gfo/Idh/MocA-like_OxRdtase_C"/>
</dbReference>
<evidence type="ECO:0000313" key="5">
    <source>
        <dbReference type="EMBL" id="RQW61832.1"/>
    </source>
</evidence>
<dbReference type="SUPFAM" id="SSF51735">
    <property type="entry name" value="NAD(P)-binding Rossmann-fold domains"/>
    <property type="match status" value="1"/>
</dbReference>
<proteinExistence type="inferred from homology"/>
<accession>A0A3N9TY23</accession>
<organism evidence="5 6">
    <name type="scientific">Vibrio viridaestus</name>
    <dbReference type="NCBI Taxonomy" id="2487322"/>
    <lineage>
        <taxon>Bacteria</taxon>
        <taxon>Pseudomonadati</taxon>
        <taxon>Pseudomonadota</taxon>
        <taxon>Gammaproteobacteria</taxon>
        <taxon>Vibrionales</taxon>
        <taxon>Vibrionaceae</taxon>
        <taxon>Vibrio</taxon>
    </lineage>
</organism>
<reference evidence="5 6" key="1">
    <citation type="submission" date="2018-11" db="EMBL/GenBank/DDBJ databases">
        <title>Vibrio LJC006 sp. nov., isolated from seawater during the bloom of the enteromorpha.</title>
        <authorList>
            <person name="Liang J."/>
        </authorList>
    </citation>
    <scope>NUCLEOTIDE SEQUENCE [LARGE SCALE GENOMIC DNA]</scope>
    <source>
        <strain evidence="5 6">LJC006</strain>
    </source>
</reference>
<dbReference type="InterPro" id="IPR000683">
    <property type="entry name" value="Gfo/Idh/MocA-like_OxRdtase_N"/>
</dbReference>
<evidence type="ECO:0000313" key="6">
    <source>
        <dbReference type="Proteomes" id="UP000281112"/>
    </source>
</evidence>
<dbReference type="AlphaFoldDB" id="A0A3N9TY23"/>
<dbReference type="NCBIfam" id="NF008607">
    <property type="entry name" value="PRK11579.1"/>
    <property type="match status" value="1"/>
</dbReference>
<feature type="domain" description="Gfo/Idh/MocA-like oxidoreductase C-terminal" evidence="4">
    <location>
        <begin position="134"/>
        <end position="344"/>
    </location>
</feature>
<dbReference type="Pfam" id="PF01408">
    <property type="entry name" value="GFO_IDH_MocA"/>
    <property type="match status" value="1"/>
</dbReference>
<gene>
    <name evidence="5" type="ORF">EES38_17135</name>
</gene>
<comment type="caution">
    <text evidence="5">The sequence shown here is derived from an EMBL/GenBank/DDBJ whole genome shotgun (WGS) entry which is preliminary data.</text>
</comment>
<dbReference type="GO" id="GO:0016491">
    <property type="term" value="F:oxidoreductase activity"/>
    <property type="evidence" value="ECO:0007669"/>
    <property type="project" value="UniProtKB-KW"/>
</dbReference>
<evidence type="ECO:0000256" key="2">
    <source>
        <dbReference type="ARBA" id="ARBA00023002"/>
    </source>
</evidence>
<dbReference type="InterPro" id="IPR036291">
    <property type="entry name" value="NAD(P)-bd_dom_sf"/>
</dbReference>
<dbReference type="InterPro" id="IPR051317">
    <property type="entry name" value="Gfo/Idh/MocA_oxidoreduct"/>
</dbReference>
<dbReference type="OrthoDB" id="9774191at2"/>
<dbReference type="SUPFAM" id="SSF55347">
    <property type="entry name" value="Glyceraldehyde-3-phosphate dehydrogenase-like, C-terminal domain"/>
    <property type="match status" value="1"/>
</dbReference>
<name>A0A3N9TY23_9VIBR</name>
<dbReference type="PANTHER" id="PTHR43708">
    <property type="entry name" value="CONSERVED EXPRESSED OXIDOREDUCTASE (EUROFUNG)"/>
    <property type="match status" value="1"/>
</dbReference>
<feature type="domain" description="Gfo/Idh/MocA-like oxidoreductase N-terminal" evidence="3">
    <location>
        <begin position="5"/>
        <end position="122"/>
    </location>
</feature>
<sequence>MSTSIKTAIVGYGYSAKTFHIPFITNLSSFEFVAISSSKADEVKKDFPDVVCYPSPIELIEQTDAELIIITSPNDTHYPLAKHALNHGKHVLVEKPFVTHSKDGQELVELAKDKGLSLAVYHNRRWDSDFRTVKSLIESGQLGNIRWFETHFDRFRPDVQKRWREDPTVDGAGILFDLGPHLLDQVVQLFGMPIAITAQVECLREDNGSDDFFNILLKYPTHYVQVHSTPYCAGETLRYKVMGDKAQFVKIGLDPQEDKLVAGSGYLLPKWSVDTEEKWGIYSDQNEEYKVEPTEGGYENFYLKLADAIRNNGTVPATGEESLCAIKLIELARLSSQEKRTVDLV</sequence>
<keyword evidence="6" id="KW-1185">Reference proteome</keyword>
<dbReference type="Proteomes" id="UP000281112">
    <property type="component" value="Unassembled WGS sequence"/>
</dbReference>
<evidence type="ECO:0000256" key="1">
    <source>
        <dbReference type="ARBA" id="ARBA00010928"/>
    </source>
</evidence>
<dbReference type="RefSeq" id="WP_124938431.1">
    <property type="nucleotide sequence ID" value="NZ_RJVQ01000009.1"/>
</dbReference>
<dbReference type="Gene3D" id="3.30.360.10">
    <property type="entry name" value="Dihydrodipicolinate Reductase, domain 2"/>
    <property type="match status" value="1"/>
</dbReference>
<dbReference type="EMBL" id="RJVQ01000009">
    <property type="protein sequence ID" value="RQW61832.1"/>
    <property type="molecule type" value="Genomic_DNA"/>
</dbReference>
<comment type="similarity">
    <text evidence="1">Belongs to the Gfo/Idh/MocA family.</text>
</comment>
<dbReference type="GO" id="GO:0000166">
    <property type="term" value="F:nucleotide binding"/>
    <property type="evidence" value="ECO:0007669"/>
    <property type="project" value="InterPro"/>
</dbReference>